<name>A0ABW3BKH3_9ACTN</name>
<evidence type="ECO:0000313" key="3">
    <source>
        <dbReference type="Proteomes" id="UP001596956"/>
    </source>
</evidence>
<feature type="compositionally biased region" description="Low complexity" evidence="1">
    <location>
        <begin position="37"/>
        <end position="48"/>
    </location>
</feature>
<protein>
    <submittedName>
        <fullName evidence="2">Uncharacterized protein</fullName>
    </submittedName>
</protein>
<organism evidence="2 3">
    <name type="scientific">Streptomonospora algeriensis</name>
    <dbReference type="NCBI Taxonomy" id="995084"/>
    <lineage>
        <taxon>Bacteria</taxon>
        <taxon>Bacillati</taxon>
        <taxon>Actinomycetota</taxon>
        <taxon>Actinomycetes</taxon>
        <taxon>Streptosporangiales</taxon>
        <taxon>Nocardiopsidaceae</taxon>
        <taxon>Streptomonospora</taxon>
    </lineage>
</organism>
<gene>
    <name evidence="2" type="ORF">ACFQZU_21630</name>
</gene>
<feature type="non-terminal residue" evidence="2">
    <location>
        <position position="1"/>
    </location>
</feature>
<proteinExistence type="predicted"/>
<dbReference type="Proteomes" id="UP001596956">
    <property type="component" value="Unassembled WGS sequence"/>
</dbReference>
<feature type="compositionally biased region" description="Low complexity" evidence="1">
    <location>
        <begin position="1"/>
        <end position="24"/>
    </location>
</feature>
<feature type="region of interest" description="Disordered" evidence="1">
    <location>
        <begin position="1"/>
        <end position="56"/>
    </location>
</feature>
<evidence type="ECO:0000256" key="1">
    <source>
        <dbReference type="SAM" id="MobiDB-lite"/>
    </source>
</evidence>
<evidence type="ECO:0000313" key="2">
    <source>
        <dbReference type="EMBL" id="MFD0803902.1"/>
    </source>
</evidence>
<dbReference type="EMBL" id="JBHTHR010001201">
    <property type="protein sequence ID" value="MFD0803902.1"/>
    <property type="molecule type" value="Genomic_DNA"/>
</dbReference>
<keyword evidence="3" id="KW-1185">Reference proteome</keyword>
<accession>A0ABW3BKH3</accession>
<reference evidence="3" key="1">
    <citation type="journal article" date="2019" name="Int. J. Syst. Evol. Microbiol.">
        <title>The Global Catalogue of Microorganisms (GCM) 10K type strain sequencing project: providing services to taxonomists for standard genome sequencing and annotation.</title>
        <authorList>
            <consortium name="The Broad Institute Genomics Platform"/>
            <consortium name="The Broad Institute Genome Sequencing Center for Infectious Disease"/>
            <person name="Wu L."/>
            <person name="Ma J."/>
        </authorList>
    </citation>
    <scope>NUCLEOTIDE SEQUENCE [LARGE SCALE GENOMIC DNA]</scope>
    <source>
        <strain evidence="3">CCUG 63369</strain>
    </source>
</reference>
<comment type="caution">
    <text evidence="2">The sequence shown here is derived from an EMBL/GenBank/DDBJ whole genome shotgun (WGS) entry which is preliminary data.</text>
</comment>
<sequence length="94" mass="9382">VQTLAAAAASGPASSGSAQSFGSGDIPEPLTGSAWNDTSDSTGTASSSPIPAAPTGFETNRAYALRLVGQRVALPEDPAVVVRYTADDPSFSPD</sequence>